<evidence type="ECO:0000256" key="3">
    <source>
        <dbReference type="ARBA" id="ARBA00022525"/>
    </source>
</evidence>
<dbReference type="RefSeq" id="XP_026725274.1">
    <property type="nucleotide sequence ID" value="XM_026869473.1"/>
</dbReference>
<evidence type="ECO:0000313" key="6">
    <source>
        <dbReference type="Proteomes" id="UP000322000"/>
    </source>
</evidence>
<accession>A0A7E5VAH4</accession>
<dbReference type="PANTHER" id="PTHR10009:SF18">
    <property type="entry name" value="PROTEIN YELLOW-LIKE PROTEIN"/>
    <property type="match status" value="1"/>
</dbReference>
<proteinExistence type="inferred from homology"/>
<dbReference type="InterPro" id="IPR017996">
    <property type="entry name" value="MRJP/yellow-related"/>
</dbReference>
<dbReference type="Pfam" id="PF03022">
    <property type="entry name" value="MRJP"/>
    <property type="match status" value="1"/>
</dbReference>
<evidence type="ECO:0000256" key="5">
    <source>
        <dbReference type="SAM" id="SignalP"/>
    </source>
</evidence>
<evidence type="ECO:0000256" key="1">
    <source>
        <dbReference type="ARBA" id="ARBA00004613"/>
    </source>
</evidence>
<protein>
    <submittedName>
        <fullName evidence="7">Protein yellow-like</fullName>
    </submittedName>
</protein>
<dbReference type="PANTHER" id="PTHR10009">
    <property type="entry name" value="PROTEIN YELLOW-RELATED"/>
    <property type="match status" value="1"/>
</dbReference>
<keyword evidence="3" id="KW-0964">Secreted</keyword>
<dbReference type="InterPro" id="IPR011042">
    <property type="entry name" value="6-blade_b-propeller_TolB-like"/>
</dbReference>
<name>A0A7E5VAH4_TRINI</name>
<feature type="signal peptide" evidence="5">
    <location>
        <begin position="1"/>
        <end position="19"/>
    </location>
</feature>
<keyword evidence="6" id="KW-1185">Reference proteome</keyword>
<evidence type="ECO:0000256" key="2">
    <source>
        <dbReference type="ARBA" id="ARBA00009127"/>
    </source>
</evidence>
<evidence type="ECO:0000313" key="7">
    <source>
        <dbReference type="RefSeq" id="XP_026725274.1"/>
    </source>
</evidence>
<gene>
    <name evidence="7" type="primary">LOC113492140</name>
</gene>
<dbReference type="KEGG" id="tnl:113492140"/>
<reference evidence="7" key="1">
    <citation type="submission" date="2025-08" db="UniProtKB">
        <authorList>
            <consortium name="RefSeq"/>
        </authorList>
    </citation>
    <scope>IDENTIFICATION</scope>
</reference>
<evidence type="ECO:0000256" key="4">
    <source>
        <dbReference type="ARBA" id="ARBA00022729"/>
    </source>
</evidence>
<dbReference type="Gene3D" id="2.120.10.30">
    <property type="entry name" value="TolB, C-terminal domain"/>
    <property type="match status" value="1"/>
</dbReference>
<feature type="chain" id="PRO_5028824626" evidence="5">
    <location>
        <begin position="20"/>
        <end position="355"/>
    </location>
</feature>
<dbReference type="GO" id="GO:0005576">
    <property type="term" value="C:extracellular region"/>
    <property type="evidence" value="ECO:0007669"/>
    <property type="project" value="UniProtKB-SubCell"/>
</dbReference>
<keyword evidence="4 5" id="KW-0732">Signal</keyword>
<dbReference type="Proteomes" id="UP000322000">
    <property type="component" value="Chromosome 3"/>
</dbReference>
<dbReference type="AlphaFoldDB" id="A0A7E5VAH4"/>
<comment type="subcellular location">
    <subcellularLocation>
        <location evidence="1">Secreted</location>
    </subcellularLocation>
</comment>
<sequence>MHFGINPALLCIFLQIVNINGHLSNLAWNGGPLHLQCERESDFWMRSGQYIKENVIAVKAIMHQDDVFVMTPRLKPGVLATFWLIVKDKSQVELQPYPELRDHSVGDCSAIQNAVDMYLDHLGKLWVLDSGIVDTVASPQCTCPPKVVLINLLLRKLVKRIDISSLLEATSLIQNIVVEYEFGKTFIYVSDASRGAILVHEVTSGASWSVVTCAPATGLQILLVKRPAHTVLILVRLHYQGIIELDTTALRRRDSLTPLTVFGEQSKPVVLLGADGFHVYLRHTECSDVLVWNTKDPYNSSRLDNIHSAGPRLTTTSVAAEPLKRILLILDTNYLDTLQGNSPTYHRITFVSKNN</sequence>
<dbReference type="GeneID" id="113492140"/>
<organism evidence="6 7">
    <name type="scientific">Trichoplusia ni</name>
    <name type="common">Cabbage looper</name>
    <dbReference type="NCBI Taxonomy" id="7111"/>
    <lineage>
        <taxon>Eukaryota</taxon>
        <taxon>Metazoa</taxon>
        <taxon>Ecdysozoa</taxon>
        <taxon>Arthropoda</taxon>
        <taxon>Hexapoda</taxon>
        <taxon>Insecta</taxon>
        <taxon>Pterygota</taxon>
        <taxon>Neoptera</taxon>
        <taxon>Endopterygota</taxon>
        <taxon>Lepidoptera</taxon>
        <taxon>Glossata</taxon>
        <taxon>Ditrysia</taxon>
        <taxon>Noctuoidea</taxon>
        <taxon>Noctuidae</taxon>
        <taxon>Plusiinae</taxon>
        <taxon>Trichoplusia</taxon>
    </lineage>
</organism>
<dbReference type="OrthoDB" id="6583604at2759"/>
<comment type="similarity">
    <text evidence="2">Belongs to the major royal jelly protein family.</text>
</comment>
<dbReference type="FunCoup" id="A0A7E5VAH4">
    <property type="interactions" value="119"/>
</dbReference>
<dbReference type="InParanoid" id="A0A7E5VAH4"/>